<name>A0A6A0AJK2_HAELA</name>
<protein>
    <submittedName>
        <fullName evidence="1">Uncharacterized protein</fullName>
    </submittedName>
</protein>
<accession>A0A6A0AJK2</accession>
<proteinExistence type="predicted"/>
<sequence length="111" mass="11679">SALHASHQLPWTAASLTESPEQLLARLPALQIEAQVLVLASMKDAIRAEVLRLMTAEQRAEADTSHCPLSGAADLVVAMSREMFGVTKQAVGPSAWKDTMAAIQASGTLAA</sequence>
<evidence type="ECO:0000313" key="1">
    <source>
        <dbReference type="EMBL" id="GFH33120.1"/>
    </source>
</evidence>
<comment type="caution">
    <text evidence="1">The sequence shown here is derived from an EMBL/GenBank/DDBJ whole genome shotgun (WGS) entry which is preliminary data.</text>
</comment>
<organism evidence="1 2">
    <name type="scientific">Haematococcus lacustris</name>
    <name type="common">Green alga</name>
    <name type="synonym">Haematococcus pluvialis</name>
    <dbReference type="NCBI Taxonomy" id="44745"/>
    <lineage>
        <taxon>Eukaryota</taxon>
        <taxon>Viridiplantae</taxon>
        <taxon>Chlorophyta</taxon>
        <taxon>core chlorophytes</taxon>
        <taxon>Chlorophyceae</taxon>
        <taxon>CS clade</taxon>
        <taxon>Chlamydomonadales</taxon>
        <taxon>Haematococcaceae</taxon>
        <taxon>Haematococcus</taxon>
    </lineage>
</organism>
<gene>
    <name evidence="1" type="ORF">HaLaN_32442</name>
</gene>
<feature type="non-terminal residue" evidence="1">
    <location>
        <position position="111"/>
    </location>
</feature>
<dbReference type="Proteomes" id="UP000485058">
    <property type="component" value="Unassembled WGS sequence"/>
</dbReference>
<feature type="non-terminal residue" evidence="1">
    <location>
        <position position="1"/>
    </location>
</feature>
<evidence type="ECO:0000313" key="2">
    <source>
        <dbReference type="Proteomes" id="UP000485058"/>
    </source>
</evidence>
<dbReference type="AlphaFoldDB" id="A0A6A0AJK2"/>
<reference evidence="1 2" key="1">
    <citation type="submission" date="2020-02" db="EMBL/GenBank/DDBJ databases">
        <title>Draft genome sequence of Haematococcus lacustris strain NIES-144.</title>
        <authorList>
            <person name="Morimoto D."/>
            <person name="Nakagawa S."/>
            <person name="Yoshida T."/>
            <person name="Sawayama S."/>
        </authorList>
    </citation>
    <scope>NUCLEOTIDE SEQUENCE [LARGE SCALE GENOMIC DNA]</scope>
    <source>
        <strain evidence="1 2">NIES-144</strain>
    </source>
</reference>
<keyword evidence="2" id="KW-1185">Reference proteome</keyword>
<dbReference type="EMBL" id="BLLF01007803">
    <property type="protein sequence ID" value="GFH33120.1"/>
    <property type="molecule type" value="Genomic_DNA"/>
</dbReference>